<keyword evidence="5" id="KW-0408">Iron</keyword>
<comment type="similarity">
    <text evidence="1">Belongs to the cysteine dioxygenase family.</text>
</comment>
<accession>A0ABS5AK71</accession>
<evidence type="ECO:0000256" key="1">
    <source>
        <dbReference type="ARBA" id="ARBA00006622"/>
    </source>
</evidence>
<evidence type="ECO:0000256" key="3">
    <source>
        <dbReference type="ARBA" id="ARBA00022964"/>
    </source>
</evidence>
<dbReference type="CDD" id="cd10548">
    <property type="entry name" value="cupin_CDO"/>
    <property type="match status" value="1"/>
</dbReference>
<keyword evidence="3" id="KW-0223">Dioxygenase</keyword>
<dbReference type="PANTHER" id="PTHR12918:SF1">
    <property type="entry name" value="CYSTEINE DIOXYGENASE TYPE 1"/>
    <property type="match status" value="1"/>
</dbReference>
<evidence type="ECO:0000313" key="7">
    <source>
        <dbReference type="Proteomes" id="UP001519363"/>
    </source>
</evidence>
<keyword evidence="7" id="KW-1185">Reference proteome</keyword>
<evidence type="ECO:0000256" key="2">
    <source>
        <dbReference type="ARBA" id="ARBA00022723"/>
    </source>
</evidence>
<dbReference type="EMBL" id="JAGIOO010000001">
    <property type="protein sequence ID" value="MBP2476973.1"/>
    <property type="molecule type" value="Genomic_DNA"/>
</dbReference>
<dbReference type="Pfam" id="PF05995">
    <property type="entry name" value="CDO_I"/>
    <property type="match status" value="1"/>
</dbReference>
<protein>
    <submittedName>
        <fullName evidence="6">Metal-dependent enzyme (Double-stranded beta helix superfamily)</fullName>
    </submittedName>
</protein>
<keyword evidence="4" id="KW-0560">Oxidoreductase</keyword>
<gene>
    <name evidence="6" type="ORF">JOF53_005845</name>
</gene>
<dbReference type="Proteomes" id="UP001519363">
    <property type="component" value="Unassembled WGS sequence"/>
</dbReference>
<dbReference type="PANTHER" id="PTHR12918">
    <property type="entry name" value="CYSTEINE DIOXYGENASE"/>
    <property type="match status" value="1"/>
</dbReference>
<proteinExistence type="inferred from homology"/>
<evidence type="ECO:0000256" key="5">
    <source>
        <dbReference type="ARBA" id="ARBA00023004"/>
    </source>
</evidence>
<reference evidence="6 7" key="1">
    <citation type="submission" date="2021-03" db="EMBL/GenBank/DDBJ databases">
        <title>Sequencing the genomes of 1000 actinobacteria strains.</title>
        <authorList>
            <person name="Klenk H.-P."/>
        </authorList>
    </citation>
    <scope>NUCLEOTIDE SEQUENCE [LARGE SCALE GENOMIC DNA]</scope>
    <source>
        <strain evidence="6 7">DSM 44580</strain>
    </source>
</reference>
<keyword evidence="2" id="KW-0479">Metal-binding</keyword>
<dbReference type="InterPro" id="IPR010300">
    <property type="entry name" value="CDO_1"/>
</dbReference>
<organism evidence="6 7">
    <name type="scientific">Crossiella equi</name>
    <dbReference type="NCBI Taxonomy" id="130796"/>
    <lineage>
        <taxon>Bacteria</taxon>
        <taxon>Bacillati</taxon>
        <taxon>Actinomycetota</taxon>
        <taxon>Actinomycetes</taxon>
        <taxon>Pseudonocardiales</taxon>
        <taxon>Pseudonocardiaceae</taxon>
        <taxon>Crossiella</taxon>
    </lineage>
</organism>
<sequence length="159" mass="17854">MFAVPPNTLVQDAQRAAAHPARIAIEVAADRSRWAHLLRYDPTERYTALLEKHGDQEIWIMSWLPGQRTELHDHGGATGAYTIVTGTLVERVARVADNGRPVELVHALKEGQTRVFGPNYVHEVVNEGPDPAVSIHVFEQGRRPMPRYRMDYATGPVRD</sequence>
<name>A0ABS5AK71_9PSEU</name>
<evidence type="ECO:0000313" key="6">
    <source>
        <dbReference type="EMBL" id="MBP2476973.1"/>
    </source>
</evidence>
<dbReference type="RefSeq" id="WP_086783159.1">
    <property type="nucleotide sequence ID" value="NZ_JAGIOO010000001.1"/>
</dbReference>
<comment type="caution">
    <text evidence="6">The sequence shown here is derived from an EMBL/GenBank/DDBJ whole genome shotgun (WGS) entry which is preliminary data.</text>
</comment>
<dbReference type="InterPro" id="IPR011051">
    <property type="entry name" value="RmlC_Cupin_sf"/>
</dbReference>
<evidence type="ECO:0000256" key="4">
    <source>
        <dbReference type="ARBA" id="ARBA00023002"/>
    </source>
</evidence>
<dbReference type="InterPro" id="IPR014710">
    <property type="entry name" value="RmlC-like_jellyroll"/>
</dbReference>
<dbReference type="Gene3D" id="2.60.120.10">
    <property type="entry name" value="Jelly Rolls"/>
    <property type="match status" value="1"/>
</dbReference>
<dbReference type="SUPFAM" id="SSF51182">
    <property type="entry name" value="RmlC-like cupins"/>
    <property type="match status" value="1"/>
</dbReference>